<evidence type="ECO:0000313" key="8">
    <source>
        <dbReference type="Proteomes" id="UP001153069"/>
    </source>
</evidence>
<evidence type="ECO:0000259" key="6">
    <source>
        <dbReference type="SMART" id="SM00415"/>
    </source>
</evidence>
<feature type="domain" description="HSF-type DNA-binding" evidence="6">
    <location>
        <begin position="265"/>
        <end position="363"/>
    </location>
</feature>
<feature type="compositionally biased region" description="Basic and acidic residues" evidence="5">
    <location>
        <begin position="179"/>
        <end position="198"/>
    </location>
</feature>
<keyword evidence="3" id="KW-0539">Nucleus</keyword>
<feature type="region of interest" description="Disordered" evidence="5">
    <location>
        <begin position="95"/>
        <end position="139"/>
    </location>
</feature>
<comment type="subcellular location">
    <subcellularLocation>
        <location evidence="1">Nucleus</location>
    </subcellularLocation>
</comment>
<keyword evidence="8" id="KW-1185">Reference proteome</keyword>
<evidence type="ECO:0000256" key="3">
    <source>
        <dbReference type="ARBA" id="ARBA00023242"/>
    </source>
</evidence>
<feature type="compositionally biased region" description="Low complexity" evidence="5">
    <location>
        <begin position="95"/>
        <end position="107"/>
    </location>
</feature>
<dbReference type="Gene3D" id="1.10.10.10">
    <property type="entry name" value="Winged helix-like DNA-binding domain superfamily/Winged helix DNA-binding domain"/>
    <property type="match status" value="1"/>
</dbReference>
<feature type="compositionally biased region" description="Acidic residues" evidence="5">
    <location>
        <begin position="220"/>
        <end position="237"/>
    </location>
</feature>
<evidence type="ECO:0000313" key="7">
    <source>
        <dbReference type="EMBL" id="CAB9528350.1"/>
    </source>
</evidence>
<dbReference type="InterPro" id="IPR036390">
    <property type="entry name" value="WH_DNA-bd_sf"/>
</dbReference>
<dbReference type="PANTHER" id="PTHR10015:SF206">
    <property type="entry name" value="HSF-TYPE DNA-BINDING DOMAIN-CONTAINING PROTEIN"/>
    <property type="match status" value="1"/>
</dbReference>
<name>A0A9N8F0X5_9STRA</name>
<sequence>MKALLADHEAQVVQDQLRLQLRQGRLNTPPSASTLSANAYDMLSSGAAGGAGGGRSSLSLPGGSAAAAAVAAEAGNSRASLEGASLSSAALLLQQQQQQSPASQRARMLGLGGSQPQSQHGSLLRANGTASSGGMNNVILPNGLREESMFFGKISRETSAAAAAVDVALDVQSRQGGNKKYDDGRGGNENSKLDDDHPSASLRDSSNSAAAATANAAEGVGEEPEEEDEEDRLDDDEYFRRHHPPASGDNAGSSNEAGGNSYPMAREAFPLKLYRILYEAEQNEQDDIISFFPHGRAFAVHKSKEFTRDIMPKYFPAGRMNTFLKQLNLYGFRRITEGRDKGGYFHKDFLKGKRHMCKKIKRKKVHVNKAPPPTPAQHAPAFFSHPSFGRMGASNLPFLDQLSSTFGSSSNLSQQQQLLQHQQQLLQQQQQQQQQLLSGLQLSGSASNAASMFGNAAFNRERLLLASSSTENVAQNYMQDLSSPSSVNNSARLHPANFQNFNGNNHPNLR</sequence>
<dbReference type="SMART" id="SM00415">
    <property type="entry name" value="HSF"/>
    <property type="match status" value="1"/>
</dbReference>
<feature type="compositionally biased region" description="Polar residues" evidence="5">
    <location>
        <begin position="480"/>
        <end position="491"/>
    </location>
</feature>
<comment type="caution">
    <text evidence="7">The sequence shown here is derived from an EMBL/GenBank/DDBJ whole genome shotgun (WGS) entry which is preliminary data.</text>
</comment>
<evidence type="ECO:0000256" key="4">
    <source>
        <dbReference type="RuleBase" id="RU004020"/>
    </source>
</evidence>
<proteinExistence type="inferred from homology"/>
<feature type="region of interest" description="Disordered" evidence="5">
    <location>
        <begin position="480"/>
        <end position="510"/>
    </location>
</feature>
<feature type="compositionally biased region" description="Low complexity" evidence="5">
    <location>
        <begin position="494"/>
        <end position="510"/>
    </location>
</feature>
<dbReference type="OrthoDB" id="60033at2759"/>
<dbReference type="InterPro" id="IPR000232">
    <property type="entry name" value="HSF_DNA-bd"/>
</dbReference>
<dbReference type="FunFam" id="1.10.10.10:FF:000479">
    <property type="entry name" value="Predicted protein"/>
    <property type="match status" value="1"/>
</dbReference>
<dbReference type="AlphaFoldDB" id="A0A9N8F0X5"/>
<dbReference type="GO" id="GO:0003700">
    <property type="term" value="F:DNA-binding transcription factor activity"/>
    <property type="evidence" value="ECO:0007669"/>
    <property type="project" value="InterPro"/>
</dbReference>
<evidence type="ECO:0000256" key="5">
    <source>
        <dbReference type="SAM" id="MobiDB-lite"/>
    </source>
</evidence>
<organism evidence="7 8">
    <name type="scientific">Seminavis robusta</name>
    <dbReference type="NCBI Taxonomy" id="568900"/>
    <lineage>
        <taxon>Eukaryota</taxon>
        <taxon>Sar</taxon>
        <taxon>Stramenopiles</taxon>
        <taxon>Ochrophyta</taxon>
        <taxon>Bacillariophyta</taxon>
        <taxon>Bacillariophyceae</taxon>
        <taxon>Bacillariophycidae</taxon>
        <taxon>Naviculales</taxon>
        <taxon>Naviculaceae</taxon>
        <taxon>Seminavis</taxon>
    </lineage>
</organism>
<feature type="region of interest" description="Disordered" evidence="5">
    <location>
        <begin position="173"/>
        <end position="262"/>
    </location>
</feature>
<dbReference type="InterPro" id="IPR036388">
    <property type="entry name" value="WH-like_DNA-bd_sf"/>
</dbReference>
<reference evidence="7" key="1">
    <citation type="submission" date="2020-06" db="EMBL/GenBank/DDBJ databases">
        <authorList>
            <consortium name="Plant Systems Biology data submission"/>
        </authorList>
    </citation>
    <scope>NUCLEOTIDE SEQUENCE</scope>
    <source>
        <strain evidence="7">D6</strain>
    </source>
</reference>
<dbReference type="GO" id="GO:0043565">
    <property type="term" value="F:sequence-specific DNA binding"/>
    <property type="evidence" value="ECO:0007669"/>
    <property type="project" value="InterPro"/>
</dbReference>
<accession>A0A9N8F0X5</accession>
<keyword evidence="2" id="KW-0238">DNA-binding</keyword>
<dbReference type="Proteomes" id="UP001153069">
    <property type="component" value="Unassembled WGS sequence"/>
</dbReference>
<comment type="similarity">
    <text evidence="4">Belongs to the HSF family.</text>
</comment>
<feature type="compositionally biased region" description="Low complexity" evidence="5">
    <location>
        <begin position="205"/>
        <end position="217"/>
    </location>
</feature>
<dbReference type="Pfam" id="PF00447">
    <property type="entry name" value="HSF_DNA-bind"/>
    <property type="match status" value="1"/>
</dbReference>
<evidence type="ECO:0000256" key="1">
    <source>
        <dbReference type="ARBA" id="ARBA00004123"/>
    </source>
</evidence>
<dbReference type="GO" id="GO:0005634">
    <property type="term" value="C:nucleus"/>
    <property type="evidence" value="ECO:0007669"/>
    <property type="project" value="UniProtKB-SubCell"/>
</dbReference>
<dbReference type="SUPFAM" id="SSF46785">
    <property type="entry name" value="Winged helix' DNA-binding domain"/>
    <property type="match status" value="1"/>
</dbReference>
<dbReference type="EMBL" id="CAICTM010002203">
    <property type="protein sequence ID" value="CAB9528350.1"/>
    <property type="molecule type" value="Genomic_DNA"/>
</dbReference>
<gene>
    <name evidence="7" type="ORF">SEMRO_2205_G318980.1</name>
</gene>
<protein>
    <submittedName>
        <fullName evidence="7">Stress transcription factor B-2b</fullName>
    </submittedName>
</protein>
<evidence type="ECO:0000256" key="2">
    <source>
        <dbReference type="ARBA" id="ARBA00023125"/>
    </source>
</evidence>
<dbReference type="PANTHER" id="PTHR10015">
    <property type="entry name" value="HEAT SHOCK TRANSCRIPTION FACTOR"/>
    <property type="match status" value="1"/>
</dbReference>